<evidence type="ECO:0000313" key="5">
    <source>
        <dbReference type="WBParaSite" id="HCON_00018120-00001"/>
    </source>
</evidence>
<feature type="compositionally biased region" description="Acidic residues" evidence="1">
    <location>
        <begin position="322"/>
        <end position="339"/>
    </location>
</feature>
<feature type="compositionally biased region" description="Basic and acidic residues" evidence="1">
    <location>
        <begin position="292"/>
        <end position="302"/>
    </location>
</feature>
<feature type="compositionally biased region" description="Acidic residues" evidence="1">
    <location>
        <begin position="387"/>
        <end position="398"/>
    </location>
</feature>
<name>A0A7I4XXR2_HAECO</name>
<dbReference type="OMA" id="SCMIPPI"/>
<reference evidence="5" key="1">
    <citation type="submission" date="2020-12" db="UniProtKB">
        <authorList>
            <consortium name="WormBaseParasite"/>
        </authorList>
    </citation>
    <scope>IDENTIFICATION</scope>
    <source>
        <strain evidence="5">MHco3</strain>
    </source>
</reference>
<keyword evidence="2" id="KW-1133">Transmembrane helix</keyword>
<dbReference type="AlphaFoldDB" id="A0A7I4XXR2"/>
<keyword evidence="4" id="KW-1185">Reference proteome</keyword>
<proteinExistence type="predicted"/>
<dbReference type="Proteomes" id="UP000025227">
    <property type="component" value="Unplaced"/>
</dbReference>
<dbReference type="WBParaSite" id="HCON_00018120-00001">
    <property type="protein sequence ID" value="HCON_00018120-00001"/>
    <property type="gene ID" value="HCON_00018120"/>
</dbReference>
<dbReference type="Gene3D" id="2.10.60.10">
    <property type="entry name" value="CD59"/>
    <property type="match status" value="1"/>
</dbReference>
<keyword evidence="2" id="KW-0812">Transmembrane</keyword>
<evidence type="ECO:0000256" key="3">
    <source>
        <dbReference type="SAM" id="SignalP"/>
    </source>
</evidence>
<feature type="chain" id="PRO_5029629623" evidence="3">
    <location>
        <begin position="18"/>
        <end position="460"/>
    </location>
</feature>
<accession>A0A7I4XXR2</accession>
<feature type="transmembrane region" description="Helical" evidence="2">
    <location>
        <begin position="422"/>
        <end position="441"/>
    </location>
</feature>
<dbReference type="PANTHER" id="PTHR37433">
    <property type="entry name" value="PROTEIN CBG25136-RELATED"/>
    <property type="match status" value="1"/>
</dbReference>
<evidence type="ECO:0000256" key="1">
    <source>
        <dbReference type="SAM" id="MobiDB-lite"/>
    </source>
</evidence>
<feature type="compositionally biased region" description="Basic residues" evidence="1">
    <location>
        <begin position="303"/>
        <end position="316"/>
    </location>
</feature>
<feature type="signal peptide" evidence="3">
    <location>
        <begin position="1"/>
        <end position="17"/>
    </location>
</feature>
<dbReference type="OrthoDB" id="5828794at2759"/>
<protein>
    <submittedName>
        <fullName evidence="5">Uncharacterized protein</fullName>
    </submittedName>
</protein>
<feature type="compositionally biased region" description="Basic and acidic residues" evidence="1">
    <location>
        <begin position="340"/>
        <end position="370"/>
    </location>
</feature>
<evidence type="ECO:0000256" key="2">
    <source>
        <dbReference type="SAM" id="Phobius"/>
    </source>
</evidence>
<organism evidence="4 5">
    <name type="scientific">Haemonchus contortus</name>
    <name type="common">Barber pole worm</name>
    <dbReference type="NCBI Taxonomy" id="6289"/>
    <lineage>
        <taxon>Eukaryota</taxon>
        <taxon>Metazoa</taxon>
        <taxon>Ecdysozoa</taxon>
        <taxon>Nematoda</taxon>
        <taxon>Chromadorea</taxon>
        <taxon>Rhabditida</taxon>
        <taxon>Rhabditina</taxon>
        <taxon>Rhabditomorpha</taxon>
        <taxon>Strongyloidea</taxon>
        <taxon>Trichostrongylidae</taxon>
        <taxon>Haemonchus</taxon>
    </lineage>
</organism>
<keyword evidence="2" id="KW-0472">Membrane</keyword>
<feature type="region of interest" description="Disordered" evidence="1">
    <location>
        <begin position="292"/>
        <end position="403"/>
    </location>
</feature>
<sequence length="460" mass="51126">MLIVFILLLVLCPFTCAVKCLDCVGKDCMGSFCEGDYCVLAQYAPRWGTIEWGKPQIVKGCMSGSLLRKDIRDHCEAADDEGKEKFTCFCNSRDNCNGGRTLQRLEVETVELLTCVCSGAHCKGETCLGELCSYVINHRTKETERGCVNASVPIVERRSMGSCMIPPITGAMHHTVAKEASDLLKTESCVCATDYCNAEKPQITVPERQKCQTFVTAKMSSKNVTCTGEFCFKARIKSKLGHMTEYNTMGCASFTGDDMLAEELNPTGCAKFDNEQLDILACFETKDKSAIGRARANQEVREPKRRPSKGKGRKPPPKMEIEYEEEEEADDEDVDDDETENNKGGDVKTKEEKEEAKEKEESQKPAKDGEKEEEETEGKEKEGDDGTDKDDDDSDEDTTTISKNFIFERPTQPPIPDDSNTTMIAVFVLIILCIVVSGAVWKFELHKKLFRSSYDSVAGG</sequence>
<dbReference type="InterPro" id="IPR045860">
    <property type="entry name" value="Snake_toxin-like_sf"/>
</dbReference>
<keyword evidence="3" id="KW-0732">Signal</keyword>
<evidence type="ECO:0000313" key="4">
    <source>
        <dbReference type="Proteomes" id="UP000025227"/>
    </source>
</evidence>
<dbReference type="PANTHER" id="PTHR37433:SF5">
    <property type="entry name" value="DUF753 DOMAIN-CONTAINING PROTEIN-RELATED"/>
    <property type="match status" value="1"/>
</dbReference>